<organism evidence="4 5">
    <name type="scientific">Paenibacillus rhizovicinus</name>
    <dbReference type="NCBI Taxonomy" id="2704463"/>
    <lineage>
        <taxon>Bacteria</taxon>
        <taxon>Bacillati</taxon>
        <taxon>Bacillota</taxon>
        <taxon>Bacilli</taxon>
        <taxon>Bacillales</taxon>
        <taxon>Paenibacillaceae</taxon>
        <taxon>Paenibacillus</taxon>
    </lineage>
</organism>
<reference evidence="4 5" key="1">
    <citation type="submission" date="2020-02" db="EMBL/GenBank/DDBJ databases">
        <title>Paenibacillus sp. nov., isolated from rhizosphere soil of tomato.</title>
        <authorList>
            <person name="Weon H.-Y."/>
            <person name="Lee S.A."/>
        </authorList>
    </citation>
    <scope>NUCLEOTIDE SEQUENCE [LARGE SCALE GENOMIC DNA]</scope>
    <source>
        <strain evidence="4 5">14171R-81</strain>
    </source>
</reference>
<dbReference type="InterPro" id="IPR036390">
    <property type="entry name" value="WH_DNA-bd_sf"/>
</dbReference>
<evidence type="ECO:0000313" key="4">
    <source>
        <dbReference type="EMBL" id="QHW32354.1"/>
    </source>
</evidence>
<keyword evidence="5" id="KW-1185">Reference proteome</keyword>
<name>A0A6C0P1J1_9BACL</name>
<dbReference type="Proteomes" id="UP000479114">
    <property type="component" value="Chromosome"/>
</dbReference>
<proteinExistence type="predicted"/>
<evidence type="ECO:0000256" key="1">
    <source>
        <dbReference type="ARBA" id="ARBA00023015"/>
    </source>
</evidence>
<dbReference type="InterPro" id="IPR036388">
    <property type="entry name" value="WH-like_DNA-bd_sf"/>
</dbReference>
<dbReference type="SMART" id="SM00420">
    <property type="entry name" value="HTH_DEOR"/>
    <property type="match status" value="1"/>
</dbReference>
<dbReference type="InterPro" id="IPR050313">
    <property type="entry name" value="Carb_Metab_HTH_regulators"/>
</dbReference>
<accession>A0A6C0P1J1</accession>
<sequence length="269" mass="29700">MTQDTSGIFAEERREQILAQLEQEKRVLAKDLAEKFQISIDSIRRDLSIMEKQGLLKKTHGGAISSRKVRQVPRPPEMRYGEGSPQGNAIAKLAVSYLRANDTVFIGSGAISYVLLKYLPEGMPLTIVTNSIRVADTLREREAIETYLIGGRVKPSGNITDVIANEFIRQFKFDISFMTGGGVSEQGIFASTPEVAAFLRAVASASRRRIGITTHRSLGNDGFARAGQIGDLDMLITDWDADPEAIERIQTLGVKVIVAQKDEEDHEHV</sequence>
<dbReference type="EMBL" id="CP048286">
    <property type="protein sequence ID" value="QHW32354.1"/>
    <property type="molecule type" value="Genomic_DNA"/>
</dbReference>
<dbReference type="SUPFAM" id="SSF100950">
    <property type="entry name" value="NagB/RpiA/CoA transferase-like"/>
    <property type="match status" value="1"/>
</dbReference>
<dbReference type="InterPro" id="IPR014036">
    <property type="entry name" value="DeoR-like_C"/>
</dbReference>
<protein>
    <submittedName>
        <fullName evidence="4">DeoR/GlpR transcriptional regulator</fullName>
    </submittedName>
</protein>
<evidence type="ECO:0000256" key="2">
    <source>
        <dbReference type="ARBA" id="ARBA00023163"/>
    </source>
</evidence>
<evidence type="ECO:0000259" key="3">
    <source>
        <dbReference type="PROSITE" id="PS51000"/>
    </source>
</evidence>
<feature type="domain" description="HTH deoR-type" evidence="3">
    <location>
        <begin position="10"/>
        <end position="65"/>
    </location>
</feature>
<dbReference type="InterPro" id="IPR037171">
    <property type="entry name" value="NagB/RpiA_transferase-like"/>
</dbReference>
<dbReference type="SUPFAM" id="SSF46785">
    <property type="entry name" value="Winged helix' DNA-binding domain"/>
    <property type="match status" value="1"/>
</dbReference>
<dbReference type="GO" id="GO:0003700">
    <property type="term" value="F:DNA-binding transcription factor activity"/>
    <property type="evidence" value="ECO:0007669"/>
    <property type="project" value="InterPro"/>
</dbReference>
<dbReference type="PRINTS" id="PR00037">
    <property type="entry name" value="HTHLACR"/>
</dbReference>
<dbReference type="PROSITE" id="PS51000">
    <property type="entry name" value="HTH_DEOR_2"/>
    <property type="match status" value="1"/>
</dbReference>
<dbReference type="PANTHER" id="PTHR30363:SF51">
    <property type="entry name" value="HTH-TYPE TRANSCRIPTIONAL REPRESSOR GLCR"/>
    <property type="match status" value="1"/>
</dbReference>
<dbReference type="KEGG" id="prz:GZH47_17090"/>
<dbReference type="Pfam" id="PF00455">
    <property type="entry name" value="DeoRC"/>
    <property type="match status" value="1"/>
</dbReference>
<gene>
    <name evidence="4" type="ORF">GZH47_17090</name>
</gene>
<dbReference type="PANTHER" id="PTHR30363">
    <property type="entry name" value="HTH-TYPE TRANSCRIPTIONAL REGULATOR SRLR-RELATED"/>
    <property type="match status" value="1"/>
</dbReference>
<dbReference type="AlphaFoldDB" id="A0A6C0P1J1"/>
<keyword evidence="2" id="KW-0804">Transcription</keyword>
<dbReference type="SMART" id="SM01134">
    <property type="entry name" value="DeoRC"/>
    <property type="match status" value="1"/>
</dbReference>
<dbReference type="Gene3D" id="1.10.10.10">
    <property type="entry name" value="Winged helix-like DNA-binding domain superfamily/Winged helix DNA-binding domain"/>
    <property type="match status" value="1"/>
</dbReference>
<dbReference type="InterPro" id="IPR001034">
    <property type="entry name" value="DeoR_HTH"/>
</dbReference>
<dbReference type="Pfam" id="PF08220">
    <property type="entry name" value="HTH_DeoR"/>
    <property type="match status" value="1"/>
</dbReference>
<keyword evidence="1" id="KW-0805">Transcription regulation</keyword>
<evidence type="ECO:0000313" key="5">
    <source>
        <dbReference type="Proteomes" id="UP000479114"/>
    </source>
</evidence>